<gene>
    <name evidence="2" type="ORF">C7443_10790</name>
</gene>
<dbReference type="Proteomes" id="UP000246569">
    <property type="component" value="Unassembled WGS sequence"/>
</dbReference>
<dbReference type="RefSeq" id="WP_110019005.1">
    <property type="nucleotide sequence ID" value="NZ_QGTJ01000007.1"/>
</dbReference>
<dbReference type="AlphaFoldDB" id="A0A317MTT3"/>
<accession>A0A317MTT3</accession>
<evidence type="ECO:0000313" key="3">
    <source>
        <dbReference type="Proteomes" id="UP000246569"/>
    </source>
</evidence>
<name>A0A317MTT3_9GAMM</name>
<dbReference type="EMBL" id="QGTJ01000007">
    <property type="protein sequence ID" value="PWV60516.1"/>
    <property type="molecule type" value="Genomic_DNA"/>
</dbReference>
<proteinExistence type="predicted"/>
<evidence type="ECO:0000256" key="1">
    <source>
        <dbReference type="SAM" id="MobiDB-lite"/>
    </source>
</evidence>
<keyword evidence="3" id="KW-1185">Reference proteome</keyword>
<sequence length="161" mass="17142">MLVIRTVNVKPAALKPALKPQPHAGHSALLLQEATMSMFSRISRVLLASLALHGSVYAQTIGAPHPPAHTDTIKHYPVLDDASHTDAAGPPDSGTENPFTITRDLAPPSPANGATSDDPFTQLPDQSNGDAAAVGHHLPSGSSYYQCNDTNPYQYHHYCTQ</sequence>
<organism evidence="2 3">
    <name type="scientific">Plasticicumulans acidivorans</name>
    <dbReference type="NCBI Taxonomy" id="886464"/>
    <lineage>
        <taxon>Bacteria</taxon>
        <taxon>Pseudomonadati</taxon>
        <taxon>Pseudomonadota</taxon>
        <taxon>Gammaproteobacteria</taxon>
        <taxon>Candidatus Competibacteraceae</taxon>
        <taxon>Plasticicumulans</taxon>
    </lineage>
</organism>
<feature type="region of interest" description="Disordered" evidence="1">
    <location>
        <begin position="81"/>
        <end position="135"/>
    </location>
</feature>
<feature type="compositionally biased region" description="Polar residues" evidence="1">
    <location>
        <begin position="112"/>
        <end position="129"/>
    </location>
</feature>
<comment type="caution">
    <text evidence="2">The sequence shown here is derived from an EMBL/GenBank/DDBJ whole genome shotgun (WGS) entry which is preliminary data.</text>
</comment>
<reference evidence="2 3" key="1">
    <citation type="submission" date="2018-05" db="EMBL/GenBank/DDBJ databases">
        <title>Genomic Encyclopedia of Type Strains, Phase IV (KMG-IV): sequencing the most valuable type-strain genomes for metagenomic binning, comparative biology and taxonomic classification.</title>
        <authorList>
            <person name="Goeker M."/>
        </authorList>
    </citation>
    <scope>NUCLEOTIDE SEQUENCE [LARGE SCALE GENOMIC DNA]</scope>
    <source>
        <strain evidence="2 3">DSM 23606</strain>
    </source>
</reference>
<protein>
    <submittedName>
        <fullName evidence="2">Uncharacterized protein</fullName>
    </submittedName>
</protein>
<evidence type="ECO:0000313" key="2">
    <source>
        <dbReference type="EMBL" id="PWV60516.1"/>
    </source>
</evidence>